<keyword evidence="1" id="KW-0472">Membrane</keyword>
<gene>
    <name evidence="2" type="ORF">IAC68_02950</name>
</gene>
<accession>A0A9D9DKH4</accession>
<dbReference type="AlphaFoldDB" id="A0A9D9DKH4"/>
<name>A0A9D9DKH4_9BACT</name>
<feature type="transmembrane region" description="Helical" evidence="1">
    <location>
        <begin position="97"/>
        <end position="116"/>
    </location>
</feature>
<evidence type="ECO:0000256" key="1">
    <source>
        <dbReference type="SAM" id="Phobius"/>
    </source>
</evidence>
<protein>
    <submittedName>
        <fullName evidence="2">Uncharacterized protein</fullName>
    </submittedName>
</protein>
<reference evidence="2" key="1">
    <citation type="submission" date="2020-10" db="EMBL/GenBank/DDBJ databases">
        <authorList>
            <person name="Gilroy R."/>
        </authorList>
    </citation>
    <scope>NUCLEOTIDE SEQUENCE</scope>
    <source>
        <strain evidence="2">15467</strain>
    </source>
</reference>
<evidence type="ECO:0000313" key="2">
    <source>
        <dbReference type="EMBL" id="MBO8428876.1"/>
    </source>
</evidence>
<comment type="caution">
    <text evidence="2">The sequence shown here is derived from an EMBL/GenBank/DDBJ whole genome shotgun (WGS) entry which is preliminary data.</text>
</comment>
<evidence type="ECO:0000313" key="3">
    <source>
        <dbReference type="Proteomes" id="UP000823635"/>
    </source>
</evidence>
<keyword evidence="1" id="KW-1133">Transmembrane helix</keyword>
<reference evidence="2" key="2">
    <citation type="journal article" date="2021" name="PeerJ">
        <title>Extensive microbial diversity within the chicken gut microbiome revealed by metagenomics and culture.</title>
        <authorList>
            <person name="Gilroy R."/>
            <person name="Ravi A."/>
            <person name="Getino M."/>
            <person name="Pursley I."/>
            <person name="Horton D.L."/>
            <person name="Alikhan N.F."/>
            <person name="Baker D."/>
            <person name="Gharbi K."/>
            <person name="Hall N."/>
            <person name="Watson M."/>
            <person name="Adriaenssens E.M."/>
            <person name="Foster-Nyarko E."/>
            <person name="Jarju S."/>
            <person name="Secka A."/>
            <person name="Antonio M."/>
            <person name="Oren A."/>
            <person name="Chaudhuri R.R."/>
            <person name="La Ragione R."/>
            <person name="Hildebrand F."/>
            <person name="Pallen M.J."/>
        </authorList>
    </citation>
    <scope>NUCLEOTIDE SEQUENCE</scope>
    <source>
        <strain evidence="2">15467</strain>
    </source>
</reference>
<dbReference type="EMBL" id="JADINB010000067">
    <property type="protein sequence ID" value="MBO8428876.1"/>
    <property type="molecule type" value="Genomic_DNA"/>
</dbReference>
<proteinExistence type="predicted"/>
<dbReference type="Proteomes" id="UP000823635">
    <property type="component" value="Unassembled WGS sequence"/>
</dbReference>
<keyword evidence="1" id="KW-0812">Transmembrane</keyword>
<organism evidence="2 3">
    <name type="scientific">Candidatus Egerieousia excrementavium</name>
    <dbReference type="NCBI Taxonomy" id="2840778"/>
    <lineage>
        <taxon>Bacteria</taxon>
        <taxon>Pseudomonadati</taxon>
        <taxon>Bacteroidota</taxon>
        <taxon>Bacteroidia</taxon>
        <taxon>Bacteroidales</taxon>
        <taxon>Candidatus Egerieousia</taxon>
    </lineage>
</organism>
<sequence>MNSNGLITDFEEKLHDRSFRCSMMERYLNAETSVEQERAMAAYYVFNAPDEDEREFAMLLRISLSGNILSEETADEFDRLVCMPSDRPAGKKRRVSGIWIAACLACAASLALFLILRNPDAGSNVAGKNGFAETFSVVEFTDCIEKMAAVCGESVASVSVNPVGNAAIMIVNLKDNSSMKYLVTCNDDDGYASFIALGRQ</sequence>